<reference evidence="3" key="1">
    <citation type="journal article" date="2021" name="IMA Fungus">
        <title>Genomic characterization of three marine fungi, including Emericellopsis atlantica sp. nov. with signatures of a generalist lifestyle and marine biomass degradation.</title>
        <authorList>
            <person name="Hagestad O.C."/>
            <person name="Hou L."/>
            <person name="Andersen J.H."/>
            <person name="Hansen E.H."/>
            <person name="Altermark B."/>
            <person name="Li C."/>
            <person name="Kuhnert E."/>
            <person name="Cox R.J."/>
            <person name="Crous P.W."/>
            <person name="Spatafora J.W."/>
            <person name="Lail K."/>
            <person name="Amirebrahimi M."/>
            <person name="Lipzen A."/>
            <person name="Pangilinan J."/>
            <person name="Andreopoulos W."/>
            <person name="Hayes R.D."/>
            <person name="Ng V."/>
            <person name="Grigoriev I.V."/>
            <person name="Jackson S.A."/>
            <person name="Sutton T.D.S."/>
            <person name="Dobson A.D.W."/>
            <person name="Rama T."/>
        </authorList>
    </citation>
    <scope>NUCLEOTIDE SEQUENCE</scope>
    <source>
        <strain evidence="3">TS7</strain>
    </source>
</reference>
<evidence type="ECO:0000313" key="3">
    <source>
        <dbReference type="EMBL" id="KAG9255133.1"/>
    </source>
</evidence>
<evidence type="ECO:0000256" key="1">
    <source>
        <dbReference type="SAM" id="Coils"/>
    </source>
</evidence>
<dbReference type="EMBL" id="MU251252">
    <property type="protein sequence ID" value="KAG9255133.1"/>
    <property type="molecule type" value="Genomic_DNA"/>
</dbReference>
<dbReference type="RefSeq" id="XP_046119057.1">
    <property type="nucleotide sequence ID" value="XM_046263400.1"/>
</dbReference>
<evidence type="ECO:0008006" key="5">
    <source>
        <dbReference type="Google" id="ProtNLM"/>
    </source>
</evidence>
<keyword evidence="4" id="KW-1185">Reference proteome</keyword>
<dbReference type="Gene3D" id="1.10.30.10">
    <property type="entry name" value="High mobility group box domain"/>
    <property type="match status" value="2"/>
</dbReference>
<dbReference type="SUPFAM" id="SSF47095">
    <property type="entry name" value="HMG-box"/>
    <property type="match status" value="2"/>
</dbReference>
<evidence type="ECO:0000313" key="4">
    <source>
        <dbReference type="Proteomes" id="UP000887229"/>
    </source>
</evidence>
<dbReference type="Proteomes" id="UP000887229">
    <property type="component" value="Unassembled WGS sequence"/>
</dbReference>
<dbReference type="AlphaFoldDB" id="A0A9P8CQ09"/>
<dbReference type="InterPro" id="IPR036910">
    <property type="entry name" value="HMG_box_dom_sf"/>
</dbReference>
<feature type="coiled-coil region" evidence="1">
    <location>
        <begin position="284"/>
        <end position="336"/>
    </location>
</feature>
<dbReference type="GeneID" id="70294303"/>
<feature type="region of interest" description="Disordered" evidence="2">
    <location>
        <begin position="45"/>
        <end position="112"/>
    </location>
</feature>
<name>A0A9P8CQ09_9HYPO</name>
<proteinExistence type="predicted"/>
<protein>
    <recommendedName>
        <fullName evidence="5">HMG box domain-containing protein</fullName>
    </recommendedName>
</protein>
<keyword evidence="1" id="KW-0175">Coiled coil</keyword>
<dbReference type="OrthoDB" id="1919336at2759"/>
<gene>
    <name evidence="3" type="ORF">F5Z01DRAFT_654044</name>
</gene>
<evidence type="ECO:0000256" key="2">
    <source>
        <dbReference type="SAM" id="MobiDB-lite"/>
    </source>
</evidence>
<feature type="compositionally biased region" description="Basic residues" evidence="2">
    <location>
        <begin position="60"/>
        <end position="103"/>
    </location>
</feature>
<accession>A0A9P8CQ09</accession>
<organism evidence="3 4">
    <name type="scientific">Emericellopsis atlantica</name>
    <dbReference type="NCBI Taxonomy" id="2614577"/>
    <lineage>
        <taxon>Eukaryota</taxon>
        <taxon>Fungi</taxon>
        <taxon>Dikarya</taxon>
        <taxon>Ascomycota</taxon>
        <taxon>Pezizomycotina</taxon>
        <taxon>Sordariomycetes</taxon>
        <taxon>Hypocreomycetidae</taxon>
        <taxon>Hypocreales</taxon>
        <taxon>Bionectriaceae</taxon>
        <taxon>Emericellopsis</taxon>
    </lineage>
</organism>
<sequence length="339" mass="37201">MLTSVGRAAARRVVAVNRLALTTNGVAIPRATFVARAIPIRSFSVSQRTRQATATDSPAKPKKTTKAKKPTKSKATKAKTSKAKKTVSKKKASPKKPAVKKPKKELTPEEAEKKKIKELKALALLKEEPRPGPNAGQTEWTIFVGENTPTPLQRSLAEHVKDLSARFKDISSSEKQRLASQAEANRQAYQNKRQSWLASLDVADVYSANLARSRLRRALPKKQFSKLEDDRLPKKPVEGMNLYVQERMRGQSGSTAIFSEVVQEWKNMDAAQQQSYKVASEPALAAWRQAVEQLSNAVAEKKKAKKDAAKAEAAAAKAAQIQAREERKAARAAQKAASA</sequence>
<comment type="caution">
    <text evidence="3">The sequence shown here is derived from an EMBL/GenBank/DDBJ whole genome shotgun (WGS) entry which is preliminary data.</text>
</comment>